<reference evidence="2" key="1">
    <citation type="journal article" date="2023" name="Science">
        <title>Genome structures resolve the early diversification of teleost fishes.</title>
        <authorList>
            <person name="Parey E."/>
            <person name="Louis A."/>
            <person name="Montfort J."/>
            <person name="Bouchez O."/>
            <person name="Roques C."/>
            <person name="Iampietro C."/>
            <person name="Lluch J."/>
            <person name="Castinel A."/>
            <person name="Donnadieu C."/>
            <person name="Desvignes T."/>
            <person name="Floi Bucao C."/>
            <person name="Jouanno E."/>
            <person name="Wen M."/>
            <person name="Mejri S."/>
            <person name="Dirks R."/>
            <person name="Jansen H."/>
            <person name="Henkel C."/>
            <person name="Chen W.J."/>
            <person name="Zahm M."/>
            <person name="Cabau C."/>
            <person name="Klopp C."/>
            <person name="Thompson A.W."/>
            <person name="Robinson-Rechavi M."/>
            <person name="Braasch I."/>
            <person name="Lecointre G."/>
            <person name="Bobe J."/>
            <person name="Postlethwait J.H."/>
            <person name="Berthelot C."/>
            <person name="Roest Crollius H."/>
            <person name="Guiguen Y."/>
        </authorList>
    </citation>
    <scope>NUCLEOTIDE SEQUENCE</scope>
    <source>
        <strain evidence="2">WJC10195</strain>
    </source>
</reference>
<gene>
    <name evidence="2" type="ORF">SKAU_G00407800</name>
</gene>
<evidence type="ECO:0000256" key="1">
    <source>
        <dbReference type="SAM" id="MobiDB-lite"/>
    </source>
</evidence>
<accession>A0A9Q1EAD2</accession>
<proteinExistence type="predicted"/>
<dbReference type="Proteomes" id="UP001152622">
    <property type="component" value="Chromosome 21"/>
</dbReference>
<feature type="region of interest" description="Disordered" evidence="1">
    <location>
        <begin position="62"/>
        <end position="90"/>
    </location>
</feature>
<sequence>MGGGQQELIRGREDKGLLARGPNPTVPCGGERKLTKEDNARQKESPTCQSCFRLHCTSGVQKSPVYQTPQTSSSHPKDLEHLTSALRRSV</sequence>
<evidence type="ECO:0000313" key="2">
    <source>
        <dbReference type="EMBL" id="KAJ8335141.1"/>
    </source>
</evidence>
<organism evidence="2 3">
    <name type="scientific">Synaphobranchus kaupii</name>
    <name type="common">Kaup's arrowtooth eel</name>
    <dbReference type="NCBI Taxonomy" id="118154"/>
    <lineage>
        <taxon>Eukaryota</taxon>
        <taxon>Metazoa</taxon>
        <taxon>Chordata</taxon>
        <taxon>Craniata</taxon>
        <taxon>Vertebrata</taxon>
        <taxon>Euteleostomi</taxon>
        <taxon>Actinopterygii</taxon>
        <taxon>Neopterygii</taxon>
        <taxon>Teleostei</taxon>
        <taxon>Anguilliformes</taxon>
        <taxon>Synaphobranchidae</taxon>
        <taxon>Synaphobranchus</taxon>
    </lineage>
</organism>
<dbReference type="AlphaFoldDB" id="A0A9Q1EAD2"/>
<protein>
    <submittedName>
        <fullName evidence="2">Uncharacterized protein</fullName>
    </submittedName>
</protein>
<dbReference type="EMBL" id="JAINUF010000021">
    <property type="protein sequence ID" value="KAJ8335141.1"/>
    <property type="molecule type" value="Genomic_DNA"/>
</dbReference>
<feature type="compositionally biased region" description="Polar residues" evidence="1">
    <location>
        <begin position="62"/>
        <end position="74"/>
    </location>
</feature>
<keyword evidence="3" id="KW-1185">Reference proteome</keyword>
<name>A0A9Q1EAD2_SYNKA</name>
<evidence type="ECO:0000313" key="3">
    <source>
        <dbReference type="Proteomes" id="UP001152622"/>
    </source>
</evidence>
<comment type="caution">
    <text evidence="2">The sequence shown here is derived from an EMBL/GenBank/DDBJ whole genome shotgun (WGS) entry which is preliminary data.</text>
</comment>
<feature type="compositionally biased region" description="Basic and acidic residues" evidence="1">
    <location>
        <begin position="30"/>
        <end position="44"/>
    </location>
</feature>
<feature type="region of interest" description="Disordered" evidence="1">
    <location>
        <begin position="1"/>
        <end position="44"/>
    </location>
</feature>